<name>A0A8X6WTK0_9ARAC</name>
<feature type="compositionally biased region" description="Basic and acidic residues" evidence="1">
    <location>
        <begin position="56"/>
        <end position="78"/>
    </location>
</feature>
<dbReference type="AlphaFoldDB" id="A0A8X6WTK0"/>
<evidence type="ECO:0000313" key="2">
    <source>
        <dbReference type="EMBL" id="GFY40495.1"/>
    </source>
</evidence>
<reference evidence="2" key="1">
    <citation type="submission" date="2020-08" db="EMBL/GenBank/DDBJ databases">
        <title>Multicomponent nature underlies the extraordinary mechanical properties of spider dragline silk.</title>
        <authorList>
            <person name="Kono N."/>
            <person name="Nakamura H."/>
            <person name="Mori M."/>
            <person name="Yoshida Y."/>
            <person name="Ohtoshi R."/>
            <person name="Malay A.D."/>
            <person name="Moran D.A.P."/>
            <person name="Tomita M."/>
            <person name="Numata K."/>
            <person name="Arakawa K."/>
        </authorList>
    </citation>
    <scope>NUCLEOTIDE SEQUENCE</scope>
</reference>
<organism evidence="2 3">
    <name type="scientific">Trichonephila inaurata madagascariensis</name>
    <dbReference type="NCBI Taxonomy" id="2747483"/>
    <lineage>
        <taxon>Eukaryota</taxon>
        <taxon>Metazoa</taxon>
        <taxon>Ecdysozoa</taxon>
        <taxon>Arthropoda</taxon>
        <taxon>Chelicerata</taxon>
        <taxon>Arachnida</taxon>
        <taxon>Araneae</taxon>
        <taxon>Araneomorphae</taxon>
        <taxon>Entelegynae</taxon>
        <taxon>Araneoidea</taxon>
        <taxon>Nephilidae</taxon>
        <taxon>Trichonephila</taxon>
        <taxon>Trichonephila inaurata</taxon>
    </lineage>
</organism>
<feature type="region of interest" description="Disordered" evidence="1">
    <location>
        <begin position="55"/>
        <end position="78"/>
    </location>
</feature>
<dbReference type="Proteomes" id="UP000886998">
    <property type="component" value="Unassembled WGS sequence"/>
</dbReference>
<sequence length="78" mass="8915">MFLPNVQMEICAKDHFGTELYPRCLCLSSGKLDKSTGQGFQNDETEEIFGTGKHVCHQDDEPFYPKDKDQNENVSRSE</sequence>
<proteinExistence type="predicted"/>
<dbReference type="EMBL" id="BMAV01001923">
    <property type="protein sequence ID" value="GFY40495.1"/>
    <property type="molecule type" value="Genomic_DNA"/>
</dbReference>
<evidence type="ECO:0000313" key="3">
    <source>
        <dbReference type="Proteomes" id="UP000886998"/>
    </source>
</evidence>
<keyword evidence="3" id="KW-1185">Reference proteome</keyword>
<comment type="caution">
    <text evidence="2">The sequence shown here is derived from an EMBL/GenBank/DDBJ whole genome shotgun (WGS) entry which is preliminary data.</text>
</comment>
<evidence type="ECO:0000256" key="1">
    <source>
        <dbReference type="SAM" id="MobiDB-lite"/>
    </source>
</evidence>
<gene>
    <name evidence="2" type="ORF">TNIN_7421</name>
</gene>
<accession>A0A8X6WTK0</accession>
<protein>
    <submittedName>
        <fullName evidence="2">Uncharacterized protein</fullName>
    </submittedName>
</protein>